<evidence type="ECO:0000313" key="1">
    <source>
        <dbReference type="EMBL" id="GAA0919177.1"/>
    </source>
</evidence>
<comment type="caution">
    <text evidence="1">The sequence shown here is derived from an EMBL/GenBank/DDBJ whole genome shotgun (WGS) entry which is preliminary data.</text>
</comment>
<evidence type="ECO:0000313" key="2">
    <source>
        <dbReference type="Proteomes" id="UP001499967"/>
    </source>
</evidence>
<name>A0ABN1NXW1_9PSEU</name>
<dbReference type="EMBL" id="BAAAHP010000003">
    <property type="protein sequence ID" value="GAA0919177.1"/>
    <property type="molecule type" value="Genomic_DNA"/>
</dbReference>
<accession>A0ABN1NXW1</accession>
<reference evidence="1 2" key="1">
    <citation type="journal article" date="2019" name="Int. J. Syst. Evol. Microbiol.">
        <title>The Global Catalogue of Microorganisms (GCM) 10K type strain sequencing project: providing services to taxonomists for standard genome sequencing and annotation.</title>
        <authorList>
            <consortium name="The Broad Institute Genomics Platform"/>
            <consortium name="The Broad Institute Genome Sequencing Center for Infectious Disease"/>
            <person name="Wu L."/>
            <person name="Ma J."/>
        </authorList>
    </citation>
    <scope>NUCLEOTIDE SEQUENCE [LARGE SCALE GENOMIC DNA]</scope>
    <source>
        <strain evidence="1 2">JCM 11117</strain>
    </source>
</reference>
<keyword evidence="2" id="KW-1185">Reference proteome</keyword>
<dbReference type="Proteomes" id="UP001499967">
    <property type="component" value="Unassembled WGS sequence"/>
</dbReference>
<protein>
    <submittedName>
        <fullName evidence="1">Uncharacterized protein</fullName>
    </submittedName>
</protein>
<gene>
    <name evidence="1" type="ORF">GCM10009559_01110</name>
</gene>
<organism evidence="1 2">
    <name type="scientific">Pseudonocardia zijingensis</name>
    <dbReference type="NCBI Taxonomy" id="153376"/>
    <lineage>
        <taxon>Bacteria</taxon>
        <taxon>Bacillati</taxon>
        <taxon>Actinomycetota</taxon>
        <taxon>Actinomycetes</taxon>
        <taxon>Pseudonocardiales</taxon>
        <taxon>Pseudonocardiaceae</taxon>
        <taxon>Pseudonocardia</taxon>
    </lineage>
</organism>
<sequence>MDVFRGPDVINGKVRTVSGPPVNARRLRPQIVVEPSGAEGAAKDIVQEWGEQSFPASDPPSNW</sequence>
<proteinExistence type="predicted"/>